<evidence type="ECO:0000313" key="2">
    <source>
        <dbReference type="Proteomes" id="UP001371456"/>
    </source>
</evidence>
<organism evidence="1 2">
    <name type="scientific">Solanum bulbocastanum</name>
    <name type="common">Wild potato</name>
    <dbReference type="NCBI Taxonomy" id="147425"/>
    <lineage>
        <taxon>Eukaryota</taxon>
        <taxon>Viridiplantae</taxon>
        <taxon>Streptophyta</taxon>
        <taxon>Embryophyta</taxon>
        <taxon>Tracheophyta</taxon>
        <taxon>Spermatophyta</taxon>
        <taxon>Magnoliopsida</taxon>
        <taxon>eudicotyledons</taxon>
        <taxon>Gunneridae</taxon>
        <taxon>Pentapetalae</taxon>
        <taxon>asterids</taxon>
        <taxon>lamiids</taxon>
        <taxon>Solanales</taxon>
        <taxon>Solanaceae</taxon>
        <taxon>Solanoideae</taxon>
        <taxon>Solaneae</taxon>
        <taxon>Solanum</taxon>
    </lineage>
</organism>
<sequence>MGIVEEAHNVKVIGSGKTTVVLWSWFWH</sequence>
<dbReference type="AlphaFoldDB" id="A0AAN8YK50"/>
<proteinExistence type="predicted"/>
<dbReference type="Proteomes" id="UP001371456">
    <property type="component" value="Unassembled WGS sequence"/>
</dbReference>
<dbReference type="EMBL" id="JBANQN010000002">
    <property type="protein sequence ID" value="KAK6796764.1"/>
    <property type="molecule type" value="Genomic_DNA"/>
</dbReference>
<name>A0AAN8YK50_SOLBU</name>
<evidence type="ECO:0000313" key="1">
    <source>
        <dbReference type="EMBL" id="KAK6796764.1"/>
    </source>
</evidence>
<comment type="caution">
    <text evidence="1">The sequence shown here is derived from an EMBL/GenBank/DDBJ whole genome shotgun (WGS) entry which is preliminary data.</text>
</comment>
<reference evidence="1 2" key="1">
    <citation type="submission" date="2024-02" db="EMBL/GenBank/DDBJ databases">
        <title>de novo genome assembly of Solanum bulbocastanum strain 11H21.</title>
        <authorList>
            <person name="Hosaka A.J."/>
        </authorList>
    </citation>
    <scope>NUCLEOTIDE SEQUENCE [LARGE SCALE GENOMIC DNA]</scope>
    <source>
        <tissue evidence="1">Young leaves</tissue>
    </source>
</reference>
<accession>A0AAN8YK50</accession>
<gene>
    <name evidence="1" type="ORF">RDI58_004465</name>
</gene>
<protein>
    <submittedName>
        <fullName evidence="1">Uncharacterized protein</fullName>
    </submittedName>
</protein>
<keyword evidence="2" id="KW-1185">Reference proteome</keyword>